<dbReference type="RefSeq" id="WP_379653312.1">
    <property type="nucleotide sequence ID" value="NZ_JBHTMB010000288.1"/>
</dbReference>
<dbReference type="Pfam" id="PF02900">
    <property type="entry name" value="LigB"/>
    <property type="match status" value="1"/>
</dbReference>
<evidence type="ECO:0000313" key="2">
    <source>
        <dbReference type="EMBL" id="MFD1237420.1"/>
    </source>
</evidence>
<dbReference type="InterPro" id="IPR004183">
    <property type="entry name" value="Xdiol_dOase_suB"/>
</dbReference>
<reference evidence="3" key="1">
    <citation type="journal article" date="2019" name="Int. J. Syst. Evol. Microbiol.">
        <title>The Global Catalogue of Microorganisms (GCM) 10K type strain sequencing project: providing services to taxonomists for standard genome sequencing and annotation.</title>
        <authorList>
            <consortium name="The Broad Institute Genomics Platform"/>
            <consortium name="The Broad Institute Genome Sequencing Center for Infectious Disease"/>
            <person name="Wu L."/>
            <person name="Ma J."/>
        </authorList>
    </citation>
    <scope>NUCLEOTIDE SEQUENCE [LARGE SCALE GENOMIC DNA]</scope>
    <source>
        <strain evidence="3">CCUG 49018</strain>
    </source>
</reference>
<dbReference type="EMBL" id="JBHTMB010000288">
    <property type="protein sequence ID" value="MFD1237420.1"/>
    <property type="molecule type" value="Genomic_DNA"/>
</dbReference>
<dbReference type="SUPFAM" id="SSF53213">
    <property type="entry name" value="LigB-like"/>
    <property type="match status" value="1"/>
</dbReference>
<keyword evidence="3" id="KW-1185">Reference proteome</keyword>
<dbReference type="Proteomes" id="UP001597182">
    <property type="component" value="Unassembled WGS sequence"/>
</dbReference>
<accession>A0ABW3VRI2</accession>
<feature type="domain" description="Extradiol ring-cleavage dioxygenase class III enzyme subunit B" evidence="1">
    <location>
        <begin position="63"/>
        <end position="292"/>
    </location>
</feature>
<protein>
    <recommendedName>
        <fullName evidence="1">Extradiol ring-cleavage dioxygenase class III enzyme subunit B domain-containing protein</fullName>
    </recommendedName>
</protein>
<sequence>MGTIVAGLASSHAFAFMEPEQWDEFREKNRRMLQQRSGVLPPVQDAVHDEDLAANRARYARIRGGLDRLRDGLAQLRPDALIVIGDDQDENFTTANVPQIAVHVGAEFELATPLAQSRARHRVHRELAMSILEQGVREGFDIASLGSFTDDALKSHAHAQVLAHVLPEADIPVVLVFLNAIHHPAIEPSRCEEFGQLLSRVAQSRPEGERIAIYASGGWSHFTAGYPWAAYRGPHTHGAIDTAFDREVLQLLEDGEGRKLAELNDADLLEHGEIELRAWIALVGALGDRPADFIVYEPFHRALMGMAVAAWTPQPAESRPS</sequence>
<name>A0ABW3VRI2_9PSEU</name>
<organism evidence="2 3">
    <name type="scientific">Pseudonocardia benzenivorans</name>
    <dbReference type="NCBI Taxonomy" id="228005"/>
    <lineage>
        <taxon>Bacteria</taxon>
        <taxon>Bacillati</taxon>
        <taxon>Actinomycetota</taxon>
        <taxon>Actinomycetes</taxon>
        <taxon>Pseudonocardiales</taxon>
        <taxon>Pseudonocardiaceae</taxon>
        <taxon>Pseudonocardia</taxon>
    </lineage>
</organism>
<proteinExistence type="predicted"/>
<evidence type="ECO:0000313" key="3">
    <source>
        <dbReference type="Proteomes" id="UP001597182"/>
    </source>
</evidence>
<comment type="caution">
    <text evidence="2">The sequence shown here is derived from an EMBL/GenBank/DDBJ whole genome shotgun (WGS) entry which is preliminary data.</text>
</comment>
<gene>
    <name evidence="2" type="ORF">ACFQ34_29405</name>
</gene>
<dbReference type="Gene3D" id="3.40.830.10">
    <property type="entry name" value="LigB-like"/>
    <property type="match status" value="1"/>
</dbReference>
<evidence type="ECO:0000259" key="1">
    <source>
        <dbReference type="Pfam" id="PF02900"/>
    </source>
</evidence>